<evidence type="ECO:0000313" key="2">
    <source>
        <dbReference type="Proteomes" id="UP000601108"/>
    </source>
</evidence>
<dbReference type="AlphaFoldDB" id="A0A918JVY1"/>
<gene>
    <name evidence="1" type="ORF">GCM10007384_18180</name>
</gene>
<proteinExistence type="predicted"/>
<keyword evidence="2" id="KW-1185">Reference proteome</keyword>
<name>A0A918JVY1_9FLAO</name>
<organism evidence="1 2">
    <name type="scientific">Aquimarina muelleri</name>
    <dbReference type="NCBI Taxonomy" id="279356"/>
    <lineage>
        <taxon>Bacteria</taxon>
        <taxon>Pseudomonadati</taxon>
        <taxon>Bacteroidota</taxon>
        <taxon>Flavobacteriia</taxon>
        <taxon>Flavobacteriales</taxon>
        <taxon>Flavobacteriaceae</taxon>
        <taxon>Aquimarina</taxon>
    </lineage>
</organism>
<sequence>MTKNKIDMKNTYIKIFFVLFASLAITSCEDEDKNPLFIDSERSNDATFVTIAKDPNNLVIDFTKPETSYKFTISAPANNVAEYDLRVKHISNDAVSKVVSVKKATSFPADFSITRNDVANALGVNADSLIPGDEFKFESTATGTNGQTASFSNLNGDSRGSGQFQGFNHTTSIICPFDTSDNPYGTYTVISDGFVENEPANTTFEVIPGPTDDTAIVTGLYTAERSFTMSINLNLGTINIEKQVVADTFDGFSLGTINTNTDTSFFFSCTGKIILNLLYADSDGDWGDYKLIAKKN</sequence>
<dbReference type="Proteomes" id="UP000601108">
    <property type="component" value="Unassembled WGS sequence"/>
</dbReference>
<accession>A0A918JVY1</accession>
<evidence type="ECO:0000313" key="1">
    <source>
        <dbReference type="EMBL" id="GGX16962.1"/>
    </source>
</evidence>
<reference evidence="1 2" key="1">
    <citation type="journal article" date="2014" name="Int. J. Syst. Evol. Microbiol.">
        <title>Complete genome sequence of Corynebacterium casei LMG S-19264T (=DSM 44701T), isolated from a smear-ripened cheese.</title>
        <authorList>
            <consortium name="US DOE Joint Genome Institute (JGI-PGF)"/>
            <person name="Walter F."/>
            <person name="Albersmeier A."/>
            <person name="Kalinowski J."/>
            <person name="Ruckert C."/>
        </authorList>
    </citation>
    <scope>NUCLEOTIDE SEQUENCE [LARGE SCALE GENOMIC DNA]</scope>
    <source>
        <strain evidence="1 2">KCTC 12285</strain>
    </source>
</reference>
<comment type="caution">
    <text evidence="1">The sequence shown here is derived from an EMBL/GenBank/DDBJ whole genome shotgun (WGS) entry which is preliminary data.</text>
</comment>
<protein>
    <submittedName>
        <fullName evidence="1">Uncharacterized protein</fullName>
    </submittedName>
</protein>
<dbReference type="PROSITE" id="PS51257">
    <property type="entry name" value="PROKAR_LIPOPROTEIN"/>
    <property type="match status" value="1"/>
</dbReference>
<dbReference type="EMBL" id="BMWS01000010">
    <property type="protein sequence ID" value="GGX16962.1"/>
    <property type="molecule type" value="Genomic_DNA"/>
</dbReference>